<feature type="transmembrane region" description="Helical" evidence="1">
    <location>
        <begin position="186"/>
        <end position="204"/>
    </location>
</feature>
<evidence type="ECO:0000313" key="3">
    <source>
        <dbReference type="Proteomes" id="UP001218188"/>
    </source>
</evidence>
<feature type="transmembrane region" description="Helical" evidence="1">
    <location>
        <begin position="240"/>
        <end position="258"/>
    </location>
</feature>
<accession>A0AAD6WRL8</accession>
<gene>
    <name evidence="2" type="ORF">C8F04DRAFT_1151784</name>
</gene>
<feature type="transmembrane region" description="Helical" evidence="1">
    <location>
        <begin position="317"/>
        <end position="336"/>
    </location>
</feature>
<organism evidence="2 3">
    <name type="scientific">Mycena alexandri</name>
    <dbReference type="NCBI Taxonomy" id="1745969"/>
    <lineage>
        <taxon>Eukaryota</taxon>
        <taxon>Fungi</taxon>
        <taxon>Dikarya</taxon>
        <taxon>Basidiomycota</taxon>
        <taxon>Agaricomycotina</taxon>
        <taxon>Agaricomycetes</taxon>
        <taxon>Agaricomycetidae</taxon>
        <taxon>Agaricales</taxon>
        <taxon>Marasmiineae</taxon>
        <taxon>Mycenaceae</taxon>
        <taxon>Mycena</taxon>
    </lineage>
</organism>
<keyword evidence="1" id="KW-0812">Transmembrane</keyword>
<evidence type="ECO:0000256" key="1">
    <source>
        <dbReference type="SAM" id="Phobius"/>
    </source>
</evidence>
<sequence length="355" mass="39076">MRRASQTSKPAHSYPPSLNTTYMALSYSPSCGSSLWLFPRGMTAPHPRRKIVKIQGLRDDPTTKNLLFPRTIHCGSPAAAFVTSKSWECTSWSHSRRSGLPLSYGPVTRMFCSGHTGSSKHHYIHSRCSSRATTGSLWPNPHYLDQSQTTRRLVLLALEGIILSQPPVSEGVIAHLQWQASLLSSVYWWLGLSAYIVTLFWYFTDKAAEYFIDRGVKYLYDHGYAKPAKPSDSPSPKGQYLLLVHFVAFSLFPIAMVSNDCVYNAPTAAEGFASAAVTLASTSVGILVIFVLELSVYWIVTFLVIRGERAYTEGASTGTGGVMAIGLVGVILRLTTSFPHVTHITYIGAAKHTYT</sequence>
<proteinExistence type="predicted"/>
<evidence type="ECO:0000313" key="2">
    <source>
        <dbReference type="EMBL" id="KAJ7018384.1"/>
    </source>
</evidence>
<dbReference type="EMBL" id="JARJCM010000343">
    <property type="protein sequence ID" value="KAJ7018384.1"/>
    <property type="molecule type" value="Genomic_DNA"/>
</dbReference>
<reference evidence="2" key="1">
    <citation type="submission" date="2023-03" db="EMBL/GenBank/DDBJ databases">
        <title>Massive genome expansion in bonnet fungi (Mycena s.s.) driven by repeated elements and novel gene families across ecological guilds.</title>
        <authorList>
            <consortium name="Lawrence Berkeley National Laboratory"/>
            <person name="Harder C.B."/>
            <person name="Miyauchi S."/>
            <person name="Viragh M."/>
            <person name="Kuo A."/>
            <person name="Thoen E."/>
            <person name="Andreopoulos B."/>
            <person name="Lu D."/>
            <person name="Skrede I."/>
            <person name="Drula E."/>
            <person name="Henrissat B."/>
            <person name="Morin E."/>
            <person name="Kohler A."/>
            <person name="Barry K."/>
            <person name="LaButti K."/>
            <person name="Morin E."/>
            <person name="Salamov A."/>
            <person name="Lipzen A."/>
            <person name="Mereny Z."/>
            <person name="Hegedus B."/>
            <person name="Baldrian P."/>
            <person name="Stursova M."/>
            <person name="Weitz H."/>
            <person name="Taylor A."/>
            <person name="Grigoriev I.V."/>
            <person name="Nagy L.G."/>
            <person name="Martin F."/>
            <person name="Kauserud H."/>
        </authorList>
    </citation>
    <scope>NUCLEOTIDE SEQUENCE</scope>
    <source>
        <strain evidence="2">CBHHK200</strain>
    </source>
</reference>
<keyword evidence="1" id="KW-0472">Membrane</keyword>
<dbReference type="Proteomes" id="UP001218188">
    <property type="component" value="Unassembled WGS sequence"/>
</dbReference>
<keyword evidence="3" id="KW-1185">Reference proteome</keyword>
<protein>
    <submittedName>
        <fullName evidence="2">Uncharacterized protein</fullName>
    </submittedName>
</protein>
<keyword evidence="1" id="KW-1133">Transmembrane helix</keyword>
<dbReference type="AlphaFoldDB" id="A0AAD6WRL8"/>
<feature type="transmembrane region" description="Helical" evidence="1">
    <location>
        <begin position="278"/>
        <end position="305"/>
    </location>
</feature>
<comment type="caution">
    <text evidence="2">The sequence shown here is derived from an EMBL/GenBank/DDBJ whole genome shotgun (WGS) entry which is preliminary data.</text>
</comment>
<name>A0AAD6WRL8_9AGAR</name>